<dbReference type="EMBL" id="LAZR01060436">
    <property type="protein sequence ID" value="KKK65668.1"/>
    <property type="molecule type" value="Genomic_DNA"/>
</dbReference>
<accession>A0A0F8XA37</accession>
<name>A0A0F8XA37_9ZZZZ</name>
<reference evidence="1" key="1">
    <citation type="journal article" date="2015" name="Nature">
        <title>Complex archaea that bridge the gap between prokaryotes and eukaryotes.</title>
        <authorList>
            <person name="Spang A."/>
            <person name="Saw J.H."/>
            <person name="Jorgensen S.L."/>
            <person name="Zaremba-Niedzwiedzka K."/>
            <person name="Martijn J."/>
            <person name="Lind A.E."/>
            <person name="van Eijk R."/>
            <person name="Schleper C."/>
            <person name="Guy L."/>
            <person name="Ettema T.J."/>
        </authorList>
    </citation>
    <scope>NUCLEOTIDE SEQUENCE</scope>
</reference>
<dbReference type="AlphaFoldDB" id="A0A0F8XA37"/>
<evidence type="ECO:0000313" key="1">
    <source>
        <dbReference type="EMBL" id="KKK65668.1"/>
    </source>
</evidence>
<protein>
    <submittedName>
        <fullName evidence="1">Uncharacterized protein</fullName>
    </submittedName>
</protein>
<organism evidence="1">
    <name type="scientific">marine sediment metagenome</name>
    <dbReference type="NCBI Taxonomy" id="412755"/>
    <lineage>
        <taxon>unclassified sequences</taxon>
        <taxon>metagenomes</taxon>
        <taxon>ecological metagenomes</taxon>
    </lineage>
</organism>
<sequence>MRPIELHFANYLNRLKEQSQCLDKQVACIVVDELDRIVSHGINEIVECDKKCHDKENRICVFRHAET</sequence>
<proteinExistence type="predicted"/>
<dbReference type="Gene3D" id="3.40.140.10">
    <property type="entry name" value="Cytidine Deaminase, domain 2"/>
    <property type="match status" value="1"/>
</dbReference>
<gene>
    <name evidence="1" type="ORF">LCGC14_2971820</name>
</gene>
<comment type="caution">
    <text evidence="1">The sequence shown here is derived from an EMBL/GenBank/DDBJ whole genome shotgun (WGS) entry which is preliminary data.</text>
</comment>